<dbReference type="Pfam" id="PF07722">
    <property type="entry name" value="Peptidase_C26"/>
    <property type="match status" value="2"/>
</dbReference>
<dbReference type="GO" id="GO:0006598">
    <property type="term" value="P:polyamine catabolic process"/>
    <property type="evidence" value="ECO:0007669"/>
    <property type="project" value="TreeGrafter"/>
</dbReference>
<dbReference type="GO" id="GO:0005829">
    <property type="term" value="C:cytosol"/>
    <property type="evidence" value="ECO:0007669"/>
    <property type="project" value="TreeGrafter"/>
</dbReference>
<dbReference type="SUPFAM" id="SSF52317">
    <property type="entry name" value="Class I glutamine amidotransferase-like"/>
    <property type="match status" value="1"/>
</dbReference>
<protein>
    <submittedName>
        <fullName evidence="2">Amidotransferase</fullName>
    </submittedName>
</protein>
<feature type="compositionally biased region" description="Low complexity" evidence="1">
    <location>
        <begin position="101"/>
        <end position="114"/>
    </location>
</feature>
<dbReference type="Gene3D" id="3.40.50.880">
    <property type="match status" value="1"/>
</dbReference>
<feature type="compositionally biased region" description="Pro residues" evidence="1">
    <location>
        <begin position="115"/>
        <end position="124"/>
    </location>
</feature>
<evidence type="ECO:0000313" key="3">
    <source>
        <dbReference type="Proteomes" id="UP000216871"/>
    </source>
</evidence>
<dbReference type="PANTHER" id="PTHR43235:SF1">
    <property type="entry name" value="GLUTAMINE AMIDOTRANSFERASE PB2B2.05-RELATED"/>
    <property type="match status" value="1"/>
</dbReference>
<dbReference type="EMBL" id="MWWW01000004">
    <property type="protein sequence ID" value="OZG61179.1"/>
    <property type="molecule type" value="Genomic_DNA"/>
</dbReference>
<name>A0A261FPW6_9BIFI</name>
<organism evidence="2 3">
    <name type="scientific">Bifidobacterium myosotis</name>
    <dbReference type="NCBI Taxonomy" id="1630166"/>
    <lineage>
        <taxon>Bacteria</taxon>
        <taxon>Bacillati</taxon>
        <taxon>Actinomycetota</taxon>
        <taxon>Actinomycetes</taxon>
        <taxon>Bifidobacteriales</taxon>
        <taxon>Bifidobacteriaceae</taxon>
        <taxon>Bifidobacterium</taxon>
    </lineage>
</organism>
<dbReference type="InterPro" id="IPR029062">
    <property type="entry name" value="Class_I_gatase-like"/>
</dbReference>
<dbReference type="Proteomes" id="UP000216871">
    <property type="component" value="Unassembled WGS sequence"/>
</dbReference>
<keyword evidence="2" id="KW-0808">Transferase</keyword>
<reference evidence="2 3" key="1">
    <citation type="journal article" date="2017" name="BMC Genomics">
        <title>Comparative genomic and phylogenomic analyses of the Bifidobacteriaceae family.</title>
        <authorList>
            <person name="Lugli G.A."/>
            <person name="Milani C."/>
            <person name="Turroni F."/>
            <person name="Duranti S."/>
            <person name="Mancabelli L."/>
            <person name="Mangifesta M."/>
            <person name="Ferrario C."/>
            <person name="Modesto M."/>
            <person name="Mattarelli P."/>
            <person name="Jiri K."/>
            <person name="van Sinderen D."/>
            <person name="Ventura M."/>
        </authorList>
    </citation>
    <scope>NUCLEOTIDE SEQUENCE [LARGE SCALE GENOMIC DNA]</scope>
    <source>
        <strain evidence="2 3">DSM 100196</strain>
    </source>
</reference>
<dbReference type="PANTHER" id="PTHR43235">
    <property type="entry name" value="GLUTAMINE AMIDOTRANSFERASE PB2B2.05-RELATED"/>
    <property type="match status" value="1"/>
</dbReference>
<dbReference type="PROSITE" id="PS51273">
    <property type="entry name" value="GATASE_TYPE_1"/>
    <property type="match status" value="1"/>
</dbReference>
<dbReference type="CDD" id="cd01745">
    <property type="entry name" value="GATase1_2"/>
    <property type="match status" value="1"/>
</dbReference>
<dbReference type="GO" id="GO:0033969">
    <property type="term" value="F:gamma-glutamyl-gamma-aminobutyrate hydrolase activity"/>
    <property type="evidence" value="ECO:0007669"/>
    <property type="project" value="TreeGrafter"/>
</dbReference>
<dbReference type="InterPro" id="IPR044668">
    <property type="entry name" value="PuuD-like"/>
</dbReference>
<dbReference type="InterPro" id="IPR011697">
    <property type="entry name" value="Peptidase_C26"/>
</dbReference>
<sequence>MTVQRPLIAVTPLMDYGRDSLWMLPGYMDAVMRAGGTPVMLPLTDDPDIIAQCAQQFDAFLFTGGPDVGPDVGSGAGTGMSPVMGSDAGMDAEPGTGPTLAAPAKPEEASSAPSPDSPSHPTLPIPDRIPEDGSPAHVPSTTGRSEVLSPERDRVESRLLAEVMVADKPILGICRGIQFINKYLGGTLWQDLPTEHPSEIEHHMKPPYDAFGHTVSLTPGTPLADLFAGQSEIAVNSYHHQAVREPAPGLEVMATAPDGVIEAIWRPASRFLWAVQWHPEFLYRVDPRSQAIFDSFVSAVYRCHFGRDTVRLHVDEAVSTLQG</sequence>
<gene>
    <name evidence="2" type="ORF">BMYO_0478</name>
</gene>
<dbReference type="RefSeq" id="WP_233428055.1">
    <property type="nucleotide sequence ID" value="NZ_MWWW01000004.1"/>
</dbReference>
<evidence type="ECO:0000256" key="1">
    <source>
        <dbReference type="SAM" id="MobiDB-lite"/>
    </source>
</evidence>
<evidence type="ECO:0000313" key="2">
    <source>
        <dbReference type="EMBL" id="OZG61179.1"/>
    </source>
</evidence>
<comment type="caution">
    <text evidence="2">The sequence shown here is derived from an EMBL/GenBank/DDBJ whole genome shotgun (WGS) entry which is preliminary data.</text>
</comment>
<accession>A0A261FPW6</accession>
<feature type="region of interest" description="Disordered" evidence="1">
    <location>
        <begin position="71"/>
        <end position="152"/>
    </location>
</feature>
<dbReference type="GO" id="GO:0016740">
    <property type="term" value="F:transferase activity"/>
    <property type="evidence" value="ECO:0007669"/>
    <property type="project" value="UniProtKB-KW"/>
</dbReference>
<dbReference type="AlphaFoldDB" id="A0A261FPW6"/>
<proteinExistence type="predicted"/>
<keyword evidence="3" id="KW-1185">Reference proteome</keyword>